<keyword evidence="4 6" id="KW-1133">Transmembrane helix</keyword>
<evidence type="ECO:0000256" key="4">
    <source>
        <dbReference type="ARBA" id="ARBA00022989"/>
    </source>
</evidence>
<evidence type="ECO:0000256" key="1">
    <source>
        <dbReference type="ARBA" id="ARBA00004651"/>
    </source>
</evidence>
<name>A0A4U6BLB6_9BRAD</name>
<evidence type="ECO:0000256" key="6">
    <source>
        <dbReference type="SAM" id="Phobius"/>
    </source>
</evidence>
<protein>
    <submittedName>
        <fullName evidence="7">UPF0104 family protein</fullName>
    </submittedName>
</protein>
<dbReference type="STRING" id="211460.YH63_13015"/>
<keyword evidence="2" id="KW-1003">Cell membrane</keyword>
<organism evidence="7 8">
    <name type="scientific">Afipia massiliensis</name>
    <dbReference type="NCBI Taxonomy" id="211460"/>
    <lineage>
        <taxon>Bacteria</taxon>
        <taxon>Pseudomonadati</taxon>
        <taxon>Pseudomonadota</taxon>
        <taxon>Alphaproteobacteria</taxon>
        <taxon>Hyphomicrobiales</taxon>
        <taxon>Nitrobacteraceae</taxon>
        <taxon>Afipia</taxon>
    </lineage>
</organism>
<dbReference type="RefSeq" id="WP_046828405.1">
    <property type="nucleotide sequence ID" value="NZ_LBIA02000001.1"/>
</dbReference>
<gene>
    <name evidence="7" type="ORF">YH63_005910</name>
</gene>
<dbReference type="EMBL" id="LBIA02000001">
    <property type="protein sequence ID" value="TKT70977.1"/>
    <property type="molecule type" value="Genomic_DNA"/>
</dbReference>
<dbReference type="GO" id="GO:0005886">
    <property type="term" value="C:plasma membrane"/>
    <property type="evidence" value="ECO:0007669"/>
    <property type="project" value="UniProtKB-SubCell"/>
</dbReference>
<feature type="transmembrane region" description="Helical" evidence="6">
    <location>
        <begin position="174"/>
        <end position="196"/>
    </location>
</feature>
<keyword evidence="3 6" id="KW-0812">Transmembrane</keyword>
<evidence type="ECO:0000256" key="3">
    <source>
        <dbReference type="ARBA" id="ARBA00022692"/>
    </source>
</evidence>
<evidence type="ECO:0000313" key="8">
    <source>
        <dbReference type="Proteomes" id="UP000034832"/>
    </source>
</evidence>
<dbReference type="AlphaFoldDB" id="A0A4U6BLB6"/>
<feature type="transmembrane region" description="Helical" evidence="6">
    <location>
        <begin position="61"/>
        <end position="83"/>
    </location>
</feature>
<dbReference type="OrthoDB" id="145485at2"/>
<feature type="transmembrane region" description="Helical" evidence="6">
    <location>
        <begin position="95"/>
        <end position="120"/>
    </location>
</feature>
<accession>A0A4U6BLB6</accession>
<keyword evidence="8" id="KW-1185">Reference proteome</keyword>
<feature type="transmembrane region" description="Helical" evidence="6">
    <location>
        <begin position="244"/>
        <end position="262"/>
    </location>
</feature>
<evidence type="ECO:0000256" key="5">
    <source>
        <dbReference type="ARBA" id="ARBA00023136"/>
    </source>
</evidence>
<dbReference type="PANTHER" id="PTHR39087:SF2">
    <property type="entry name" value="UPF0104 MEMBRANE PROTEIN MJ1595"/>
    <property type="match status" value="1"/>
</dbReference>
<dbReference type="PANTHER" id="PTHR39087">
    <property type="entry name" value="UPF0104 MEMBRANE PROTEIN MJ1595"/>
    <property type="match status" value="1"/>
</dbReference>
<feature type="transmembrane region" description="Helical" evidence="6">
    <location>
        <begin position="21"/>
        <end position="41"/>
    </location>
</feature>
<dbReference type="Pfam" id="PF03706">
    <property type="entry name" value="LPG_synthase_TM"/>
    <property type="match status" value="1"/>
</dbReference>
<dbReference type="PROSITE" id="PS51257">
    <property type="entry name" value="PROKAR_LIPOPROTEIN"/>
    <property type="match status" value="1"/>
</dbReference>
<keyword evidence="5 6" id="KW-0472">Membrane</keyword>
<evidence type="ECO:0000256" key="2">
    <source>
        <dbReference type="ARBA" id="ARBA00022475"/>
    </source>
</evidence>
<reference evidence="7" key="1">
    <citation type="submission" date="2019-04" db="EMBL/GenBank/DDBJ databases">
        <title>Whole genome sequencing of cave bacteria.</title>
        <authorList>
            <person name="Gan H.M."/>
            <person name="Barton H."/>
            <person name="Savka M.A."/>
        </authorList>
    </citation>
    <scope>NUCLEOTIDE SEQUENCE [LARGE SCALE GENOMIC DNA]</scope>
    <source>
        <strain evidence="7">LC387</strain>
    </source>
</reference>
<dbReference type="Proteomes" id="UP000034832">
    <property type="component" value="Unassembled WGS sequence"/>
</dbReference>
<sequence length="351" mass="37693">MLETLRGAIAYMREKQILHKLGVAISIAIIATACYILYHMLQGLDVDDLYEALRETEIRTVALAGLCVAAGYFTLTFYDLFALRAIGRNDVPYRVAAFAGFTSYSIGHNVGASVFTGGVVRYRVYSAWGLSAVDVAKVCFLAGLTFWLGNAAVLGLGVAYHPEAAASIDKLPVWLNRAAAVCILIGLTAYVAWVWMKPREVGRGSWTVTLPGGPLTLLQIVIGIVDLGFCALAMYILVPDEPHVGFVVVAVIFVSATLLGFASHSPGGLGVFDAAMLVGLFQFDREELLAGMLLFRVLYYLVPFMLSVILLSLRELIVGVRAKRVTAALQRLDEAAKPTPGSARGSGSPVA</sequence>
<comment type="caution">
    <text evidence="7">The sequence shown here is derived from an EMBL/GenBank/DDBJ whole genome shotgun (WGS) entry which is preliminary data.</text>
</comment>
<proteinExistence type="predicted"/>
<dbReference type="InterPro" id="IPR022791">
    <property type="entry name" value="L-PG_synthase/AglD"/>
</dbReference>
<comment type="subcellular location">
    <subcellularLocation>
        <location evidence="1">Cell membrane</location>
        <topology evidence="1">Multi-pass membrane protein</topology>
    </subcellularLocation>
</comment>
<evidence type="ECO:0000313" key="7">
    <source>
        <dbReference type="EMBL" id="TKT70977.1"/>
    </source>
</evidence>
<feature type="transmembrane region" description="Helical" evidence="6">
    <location>
        <begin position="216"/>
        <end position="237"/>
    </location>
</feature>
<feature type="transmembrane region" description="Helical" evidence="6">
    <location>
        <begin position="140"/>
        <end position="162"/>
    </location>
</feature>
<feature type="transmembrane region" description="Helical" evidence="6">
    <location>
        <begin position="293"/>
        <end position="313"/>
    </location>
</feature>